<dbReference type="Proteomes" id="UP000269115">
    <property type="component" value="Unassembled WGS sequence"/>
</dbReference>
<dbReference type="Gene3D" id="3.40.640.10">
    <property type="entry name" value="Type I PLP-dependent aspartate aminotransferase-like (Major domain)"/>
    <property type="match status" value="1"/>
</dbReference>
<keyword evidence="4 5" id="KW-0663">Pyridoxal phosphate</keyword>
<comment type="similarity">
    <text evidence="5">Belongs to the class-III pyridoxal-phosphate-dependent aminotransferase family.</text>
</comment>
<evidence type="ECO:0000256" key="3">
    <source>
        <dbReference type="ARBA" id="ARBA00022679"/>
    </source>
</evidence>
<dbReference type="PROSITE" id="PS00600">
    <property type="entry name" value="AA_TRANSFER_CLASS_3"/>
    <property type="match status" value="1"/>
</dbReference>
<dbReference type="InterPro" id="IPR050103">
    <property type="entry name" value="Class-III_PLP-dep_AT"/>
</dbReference>
<dbReference type="FunFam" id="3.40.640.10:FF:000004">
    <property type="entry name" value="Acetylornithine aminotransferase"/>
    <property type="match status" value="1"/>
</dbReference>
<dbReference type="GO" id="GO:0042802">
    <property type="term" value="F:identical protein binding"/>
    <property type="evidence" value="ECO:0007669"/>
    <property type="project" value="TreeGrafter"/>
</dbReference>
<dbReference type="GO" id="GO:0008483">
    <property type="term" value="F:transaminase activity"/>
    <property type="evidence" value="ECO:0007669"/>
    <property type="project" value="UniProtKB-KW"/>
</dbReference>
<evidence type="ECO:0000256" key="1">
    <source>
        <dbReference type="ARBA" id="ARBA00001933"/>
    </source>
</evidence>
<comment type="caution">
    <text evidence="6">The sequence shown here is derived from an EMBL/GenBank/DDBJ whole genome shotgun (WGS) entry which is preliminary data.</text>
</comment>
<reference evidence="6 7" key="1">
    <citation type="submission" date="2018-11" db="EMBL/GenBank/DDBJ databases">
        <title>Genomic analyses of the natural microbiome of Caenorhabditis elegans.</title>
        <authorList>
            <person name="Samuel B."/>
        </authorList>
    </citation>
    <scope>NUCLEOTIDE SEQUENCE [LARGE SCALE GENOMIC DNA]</scope>
    <source>
        <strain evidence="6 7">BIGb0473</strain>
    </source>
</reference>
<dbReference type="InterPro" id="IPR015424">
    <property type="entry name" value="PyrdxlP-dep_Trfase"/>
</dbReference>
<dbReference type="AlphaFoldDB" id="A0A9X8EF61"/>
<dbReference type="PANTHER" id="PTHR11986">
    <property type="entry name" value="AMINOTRANSFERASE CLASS III"/>
    <property type="match status" value="1"/>
</dbReference>
<keyword evidence="3" id="KW-0808">Transferase</keyword>
<keyword evidence="2 6" id="KW-0032">Aminotransferase</keyword>
<dbReference type="GeneID" id="87483517"/>
<dbReference type="CDD" id="cd00610">
    <property type="entry name" value="OAT_like"/>
    <property type="match status" value="1"/>
</dbReference>
<dbReference type="InterPro" id="IPR049704">
    <property type="entry name" value="Aminotrans_3_PPA_site"/>
</dbReference>
<proteinExistence type="inferred from homology"/>
<dbReference type="RefSeq" id="WP_043863689.1">
    <property type="nucleotide sequence ID" value="NZ_RJUR01000016.1"/>
</dbReference>
<dbReference type="EMBL" id="RJUR01000016">
    <property type="protein sequence ID" value="ROQ46547.1"/>
    <property type="molecule type" value="Genomic_DNA"/>
</dbReference>
<dbReference type="GO" id="GO:0030170">
    <property type="term" value="F:pyridoxal phosphate binding"/>
    <property type="evidence" value="ECO:0007669"/>
    <property type="project" value="InterPro"/>
</dbReference>
<dbReference type="InterPro" id="IPR015422">
    <property type="entry name" value="PyrdxlP-dep_Trfase_small"/>
</dbReference>
<organism evidence="6 7">
    <name type="scientific">Pseudomonas putida</name>
    <name type="common">Arthrobacter siderocapsulatus</name>
    <dbReference type="NCBI Taxonomy" id="303"/>
    <lineage>
        <taxon>Bacteria</taxon>
        <taxon>Pseudomonadati</taxon>
        <taxon>Pseudomonadota</taxon>
        <taxon>Gammaproteobacteria</taxon>
        <taxon>Pseudomonadales</taxon>
        <taxon>Pseudomonadaceae</taxon>
        <taxon>Pseudomonas</taxon>
    </lineage>
</organism>
<comment type="cofactor">
    <cofactor evidence="1">
        <name>pyridoxal 5'-phosphate</name>
        <dbReference type="ChEBI" id="CHEBI:597326"/>
    </cofactor>
</comment>
<dbReference type="SUPFAM" id="SSF53383">
    <property type="entry name" value="PLP-dependent transferases"/>
    <property type="match status" value="1"/>
</dbReference>
<dbReference type="OrthoDB" id="9801052at2"/>
<evidence type="ECO:0000313" key="7">
    <source>
        <dbReference type="Proteomes" id="UP000269115"/>
    </source>
</evidence>
<sequence length="423" mass="44633">MNLFNLRRQAARAAEQAPAPVALAQAEQLSRECLMPATERAPQVFVRGQGSWLWDNEGRAYLDFTQGCAVNSLGHSPKALVQALSSQAQALINPGAGFHNRGLLSLVNRLCQSTGSDQAYLLNSGAEACEGAIKLARKWGQLHRNGAYHIITARQSCHGRSLGALSASDPSACNRCEPGLPGFSKVPFNDLAALHAAVDSRTVAIMLEPIQGEAGVIPATQQYLKGVERLCRELGILLILDEVQTGVGRCGALLAEQTYGVRADIITLGKGLGGGVPLAALLARGTACCAEAGELEGSHHGNALMSAAGLAILDAVLEPGFMEQVQASGRHLRDGLSHLAGRYGQGEVRGQGLLWGLELSDDSAAALVKAALQEGLLLNAAQANVLRFSPALTVSRGNIDEMLLRLARAFARVHTAQLNQRRA</sequence>
<dbReference type="Gene3D" id="3.90.1150.10">
    <property type="entry name" value="Aspartate Aminotransferase, domain 1"/>
    <property type="match status" value="1"/>
</dbReference>
<dbReference type="PIRSF" id="PIRSF000521">
    <property type="entry name" value="Transaminase_4ab_Lys_Orn"/>
    <property type="match status" value="1"/>
</dbReference>
<gene>
    <name evidence="6" type="ORF">EDF85_4388</name>
</gene>
<dbReference type="PANTHER" id="PTHR11986:SF79">
    <property type="entry name" value="ACETYLORNITHINE AMINOTRANSFERASE, MITOCHONDRIAL"/>
    <property type="match status" value="1"/>
</dbReference>
<evidence type="ECO:0000313" key="6">
    <source>
        <dbReference type="EMBL" id="ROQ46547.1"/>
    </source>
</evidence>
<evidence type="ECO:0000256" key="5">
    <source>
        <dbReference type="RuleBase" id="RU003560"/>
    </source>
</evidence>
<accession>A0A9X8EF61</accession>
<dbReference type="InterPro" id="IPR015421">
    <property type="entry name" value="PyrdxlP-dep_Trfase_major"/>
</dbReference>
<protein>
    <submittedName>
        <fullName evidence="6">Acetylornithine/N-succinyldiaminopimelate aminotransferase</fullName>
    </submittedName>
</protein>
<name>A0A9X8EF61_PSEPU</name>
<evidence type="ECO:0000256" key="2">
    <source>
        <dbReference type="ARBA" id="ARBA00022576"/>
    </source>
</evidence>
<dbReference type="InterPro" id="IPR005814">
    <property type="entry name" value="Aminotrans_3"/>
</dbReference>
<dbReference type="Pfam" id="PF00202">
    <property type="entry name" value="Aminotran_3"/>
    <property type="match status" value="1"/>
</dbReference>
<evidence type="ECO:0000256" key="4">
    <source>
        <dbReference type="ARBA" id="ARBA00022898"/>
    </source>
</evidence>